<dbReference type="InterPro" id="IPR006590">
    <property type="entry name" value="RNA_pol_Rpb4/RPC9_core"/>
</dbReference>
<sequence>MEIVNARQSTLTCFEVLNLLNEVSPTGSKHRNQKSYSTLLYATKKYLRSRPASVQTNEGIGKLIRALKPFKLTPAEILQVIDLRPTSGVELSLIIEEAEARLTSEQEEKILEIVAQNLPEPEAQDTEVDLAEHRKYLNA</sequence>
<protein>
    <recommendedName>
        <fullName evidence="3">DNA-directed RNA polymerase III subunit RPC9</fullName>
    </recommendedName>
</protein>
<evidence type="ECO:0000259" key="10">
    <source>
        <dbReference type="SMART" id="SM00657"/>
    </source>
</evidence>
<evidence type="ECO:0000256" key="9">
    <source>
        <dbReference type="ARBA" id="ARBA00045808"/>
    </source>
</evidence>
<dbReference type="GO" id="GO:0006384">
    <property type="term" value="P:transcription initiation at RNA polymerase III promoter"/>
    <property type="evidence" value="ECO:0007669"/>
    <property type="project" value="InterPro"/>
</dbReference>
<keyword evidence="6" id="KW-0539">Nucleus</keyword>
<keyword evidence="11" id="KW-1185">Reference proteome</keyword>
<dbReference type="InterPro" id="IPR005574">
    <property type="entry name" value="Rpb4/RPC9"/>
</dbReference>
<name>A0A1I7YWV5_9BILA</name>
<comment type="function">
    <text evidence="9">DNA-dependent RNA polymerase catalyzes the transcription of DNA into RNA using the four ribonucleoside triphosphates as substrates. Specific peripheric component of RNA polymerase III (Pol III) which synthesizes small non-coding RNAs including 5S rRNA, snRNAs, tRNAs and miRNAs from at least 500 distinct genomic loci. With POLR3H/RPC8 forms a mobile stalk that protrudes from Pol III core and functions primarily in transcription initiation. Pol III plays a key role in sensing and limiting infection by intracellular bacteria and DNA viruses. Acts as nuclear and cytosolic DNA sensor involved in innate immune response. Can sense non-self dsDNA that serves as template for transcription into dsRNA. The non-self RNA polymerase III transcripts, such as Epstein-Barr virus-encoded RNAs (EBERs) induce type I interferon and NF-kappa-B through the RIG-I pathway.</text>
</comment>
<evidence type="ECO:0000313" key="11">
    <source>
        <dbReference type="Proteomes" id="UP000095287"/>
    </source>
</evidence>
<evidence type="ECO:0000256" key="2">
    <source>
        <dbReference type="ARBA" id="ARBA00006898"/>
    </source>
</evidence>
<keyword evidence="5" id="KW-0804">Transcription</keyword>
<organism evidence="11 12">
    <name type="scientific">Steinernema glaseri</name>
    <dbReference type="NCBI Taxonomy" id="37863"/>
    <lineage>
        <taxon>Eukaryota</taxon>
        <taxon>Metazoa</taxon>
        <taxon>Ecdysozoa</taxon>
        <taxon>Nematoda</taxon>
        <taxon>Chromadorea</taxon>
        <taxon>Rhabditida</taxon>
        <taxon>Tylenchina</taxon>
        <taxon>Panagrolaimomorpha</taxon>
        <taxon>Strongyloidoidea</taxon>
        <taxon>Steinernematidae</taxon>
        <taxon>Steinernema</taxon>
    </lineage>
</organism>
<dbReference type="SMART" id="SM00657">
    <property type="entry name" value="RPOL4c"/>
    <property type="match status" value="1"/>
</dbReference>
<dbReference type="InterPro" id="IPR038324">
    <property type="entry name" value="Rpb4/RPC9_sf"/>
</dbReference>
<dbReference type="SUPFAM" id="SSF47819">
    <property type="entry name" value="HRDC-like"/>
    <property type="match status" value="1"/>
</dbReference>
<dbReference type="PANTHER" id="PTHR15561">
    <property type="entry name" value="CALCITONIN GENE-RELATED PEPTIDE-RECEPTOR COMPONENT PROTEIN"/>
    <property type="match status" value="1"/>
</dbReference>
<dbReference type="InterPro" id="IPR038846">
    <property type="entry name" value="RPC9"/>
</dbReference>
<evidence type="ECO:0000256" key="5">
    <source>
        <dbReference type="ARBA" id="ARBA00023163"/>
    </source>
</evidence>
<evidence type="ECO:0000256" key="8">
    <source>
        <dbReference type="ARBA" id="ARBA00044007"/>
    </source>
</evidence>
<dbReference type="Pfam" id="PF03874">
    <property type="entry name" value="RNA_pol_Rpb4"/>
    <property type="match status" value="1"/>
</dbReference>
<dbReference type="InterPro" id="IPR010997">
    <property type="entry name" value="HRDC-like_sf"/>
</dbReference>
<evidence type="ECO:0000256" key="7">
    <source>
        <dbReference type="ARBA" id="ARBA00043924"/>
    </source>
</evidence>
<evidence type="ECO:0000256" key="6">
    <source>
        <dbReference type="ARBA" id="ARBA00023242"/>
    </source>
</evidence>
<reference evidence="12" key="1">
    <citation type="submission" date="2016-11" db="UniProtKB">
        <authorList>
            <consortium name="WormBaseParasite"/>
        </authorList>
    </citation>
    <scope>IDENTIFICATION</scope>
</reference>
<dbReference type="Proteomes" id="UP000095287">
    <property type="component" value="Unplaced"/>
</dbReference>
<dbReference type="Gene3D" id="1.20.1250.40">
    <property type="match status" value="1"/>
</dbReference>
<accession>A0A1I7YWV5</accession>
<comment type="subcellular location">
    <subcellularLocation>
        <location evidence="1">Nucleus</location>
    </subcellularLocation>
</comment>
<evidence type="ECO:0000256" key="1">
    <source>
        <dbReference type="ARBA" id="ARBA00004123"/>
    </source>
</evidence>
<evidence type="ECO:0000313" key="12">
    <source>
        <dbReference type="WBParaSite" id="L893_g20514.t1"/>
    </source>
</evidence>
<proteinExistence type="inferred from homology"/>
<comment type="function">
    <text evidence="7">Accessory protein for the calcitonin gene-related peptide (CGRP) receptor. It modulates CGRP responsiveness in a variety of tissues.</text>
</comment>
<comment type="subunit">
    <text evidence="8">Component of the RNA polymerase III complex consisting of 17 subunits: a ten-subunit horseshoe-shaped catalytic core composed of POLR3A/RPC1, POLR3B/RPC2, POLR1C/RPAC1, POLR1D/RPAC2, POLR3K/RPC10, POLR2E/RPABC1, POLR2F/RPABC2, POLR2H/RPABC3, POLR2K/RPABC4 and POLR2L/RPABC5; a mobile stalk composed of two subunits POLR3H/RPC8 and CRCP/RPC9, protruding from the core and functioning primarily in transcription initiation; and additional subunits homologous to general transcription factors of the RNA polymerase II machinery, POLR3C/RPC3-POLR3F/RPC6-POLR3G/RPC7 heterotrimer required for transcription initiation and POLR3D/RPC4-POLR3E/RPC5 heterodimer involved in both transcription initiation and termination.</text>
</comment>
<dbReference type="AlphaFoldDB" id="A0A1I7YWV5"/>
<keyword evidence="4" id="KW-0240">DNA-directed RNA polymerase</keyword>
<dbReference type="PANTHER" id="PTHR15561:SF0">
    <property type="entry name" value="DNA-DIRECTED RNA POLYMERASE III SUBUNIT RPC9"/>
    <property type="match status" value="1"/>
</dbReference>
<dbReference type="GO" id="GO:0000166">
    <property type="term" value="F:nucleotide binding"/>
    <property type="evidence" value="ECO:0007669"/>
    <property type="project" value="InterPro"/>
</dbReference>
<evidence type="ECO:0000256" key="4">
    <source>
        <dbReference type="ARBA" id="ARBA00022478"/>
    </source>
</evidence>
<evidence type="ECO:0000256" key="3">
    <source>
        <dbReference type="ARBA" id="ARBA00016672"/>
    </source>
</evidence>
<feature type="domain" description="RNA polymerase Rpb4/RPC9 core" evidence="10">
    <location>
        <begin position="1"/>
        <end position="121"/>
    </location>
</feature>
<comment type="similarity">
    <text evidence="2">Belongs to the eukaryotic RPC9 RNA polymerase subunit family.</text>
</comment>
<dbReference type="WBParaSite" id="L893_g20514.t1">
    <property type="protein sequence ID" value="L893_g20514.t1"/>
    <property type="gene ID" value="L893_g20514"/>
</dbReference>
<dbReference type="GO" id="GO:0005666">
    <property type="term" value="C:RNA polymerase III complex"/>
    <property type="evidence" value="ECO:0007669"/>
    <property type="project" value="InterPro"/>
</dbReference>